<evidence type="ECO:0000256" key="9">
    <source>
        <dbReference type="SAM" id="MobiDB-lite"/>
    </source>
</evidence>
<protein>
    <submittedName>
        <fullName evidence="12">Homeobox protein ARX-like</fullName>
    </submittedName>
</protein>
<organism evidence="12 13">
    <name type="scientific">Lepisosteus oculatus</name>
    <name type="common">Spotted gar</name>
    <dbReference type="NCBI Taxonomy" id="7918"/>
    <lineage>
        <taxon>Eukaryota</taxon>
        <taxon>Metazoa</taxon>
        <taxon>Chordata</taxon>
        <taxon>Craniata</taxon>
        <taxon>Vertebrata</taxon>
        <taxon>Euteleostomi</taxon>
        <taxon>Actinopterygii</taxon>
        <taxon>Neopterygii</taxon>
        <taxon>Holostei</taxon>
        <taxon>Semionotiformes</taxon>
        <taxon>Lepisosteidae</taxon>
        <taxon>Lepisosteus</taxon>
    </lineage>
</organism>
<dbReference type="Ensembl" id="ENSLOCT00000018247.1">
    <property type="protein sequence ID" value="ENSLOCP00000018215.1"/>
    <property type="gene ID" value="ENSLOCG00000014793.1"/>
</dbReference>
<reference evidence="13" key="1">
    <citation type="submission" date="2011-12" db="EMBL/GenBank/DDBJ databases">
        <title>The Draft Genome of Lepisosteus oculatus.</title>
        <authorList>
            <consortium name="The Broad Institute Genome Assembly &amp; Analysis Group"/>
            <consortium name="Computational R&amp;D Group"/>
            <consortium name="and Sequencing Platform"/>
            <person name="Di Palma F."/>
            <person name="Alfoldi J."/>
            <person name="Johnson J."/>
            <person name="Berlin A."/>
            <person name="Gnerre S."/>
            <person name="Jaffe D."/>
            <person name="MacCallum I."/>
            <person name="Young S."/>
            <person name="Walker B.J."/>
            <person name="Lander E.S."/>
            <person name="Lindblad-Toh K."/>
        </authorList>
    </citation>
    <scope>NUCLEOTIDE SEQUENCE [LARGE SCALE GENOMIC DNA]</scope>
</reference>
<dbReference type="GeneID" id="102684999"/>
<evidence type="ECO:0000259" key="11">
    <source>
        <dbReference type="PROSITE" id="PS50803"/>
    </source>
</evidence>
<evidence type="ECO:0000259" key="10">
    <source>
        <dbReference type="PROSITE" id="PS50071"/>
    </source>
</evidence>
<dbReference type="KEGG" id="loc:102684999"/>
<dbReference type="GO" id="GO:0006357">
    <property type="term" value="P:regulation of transcription by RNA polymerase II"/>
    <property type="evidence" value="ECO:0000318"/>
    <property type="project" value="GO_Central"/>
</dbReference>
<evidence type="ECO:0000313" key="13">
    <source>
        <dbReference type="Proteomes" id="UP000018468"/>
    </source>
</evidence>
<keyword evidence="6 7" id="KW-0539">Nucleus</keyword>
<dbReference type="InParanoid" id="W5NC56"/>
<feature type="DNA-binding region" description="Homeobox" evidence="7">
    <location>
        <begin position="195"/>
        <end position="254"/>
    </location>
</feature>
<dbReference type="GO" id="GO:0000977">
    <property type="term" value="F:RNA polymerase II transcription regulatory region sequence-specific DNA binding"/>
    <property type="evidence" value="ECO:0000318"/>
    <property type="project" value="GO_Central"/>
</dbReference>
<dbReference type="Proteomes" id="UP000018468">
    <property type="component" value="Linkage group LG7"/>
</dbReference>
<proteinExistence type="inferred from homology"/>
<evidence type="ECO:0000256" key="7">
    <source>
        <dbReference type="PROSITE-ProRule" id="PRU00108"/>
    </source>
</evidence>
<dbReference type="PROSITE" id="PS00027">
    <property type="entry name" value="HOMEOBOX_1"/>
    <property type="match status" value="1"/>
</dbReference>
<dbReference type="GO" id="GO:0000981">
    <property type="term" value="F:DNA-binding transcription factor activity, RNA polymerase II-specific"/>
    <property type="evidence" value="ECO:0000318"/>
    <property type="project" value="GO_Central"/>
</dbReference>
<evidence type="ECO:0000256" key="2">
    <source>
        <dbReference type="ARBA" id="ARBA00006503"/>
    </source>
</evidence>
<dbReference type="SUPFAM" id="SSF46689">
    <property type="entry name" value="Homeodomain-like"/>
    <property type="match status" value="1"/>
</dbReference>
<feature type="domain" description="Homeobox" evidence="10">
    <location>
        <begin position="193"/>
        <end position="253"/>
    </location>
</feature>
<dbReference type="FunFam" id="1.10.10.60:FF:000102">
    <property type="entry name" value="Aristaless related homeobox"/>
    <property type="match status" value="1"/>
</dbReference>
<evidence type="ECO:0000313" key="12">
    <source>
        <dbReference type="Ensembl" id="ENSLOCP00000018215.1"/>
    </source>
</evidence>
<dbReference type="OMA" id="KDTSERH"/>
<evidence type="ECO:0000256" key="3">
    <source>
        <dbReference type="ARBA" id="ARBA00022473"/>
    </source>
</evidence>
<evidence type="ECO:0000256" key="5">
    <source>
        <dbReference type="ARBA" id="ARBA00023155"/>
    </source>
</evidence>
<evidence type="ECO:0000256" key="6">
    <source>
        <dbReference type="ARBA" id="ARBA00023242"/>
    </source>
</evidence>
<keyword evidence="3" id="KW-0217">Developmental protein</keyword>
<reference evidence="12" key="2">
    <citation type="submission" date="2025-08" db="UniProtKB">
        <authorList>
            <consortium name="Ensembl"/>
        </authorList>
    </citation>
    <scope>IDENTIFICATION</scope>
</reference>
<feature type="compositionally biased region" description="Basic and acidic residues" evidence="9">
    <location>
        <begin position="162"/>
        <end position="174"/>
    </location>
</feature>
<dbReference type="EMBL" id="AHAT01015656">
    <property type="status" value="NOT_ANNOTATED_CDS"/>
    <property type="molecule type" value="Genomic_DNA"/>
</dbReference>
<feature type="domain" description="OAR" evidence="11">
    <location>
        <begin position="377"/>
        <end position="390"/>
    </location>
</feature>
<evidence type="ECO:0000256" key="1">
    <source>
        <dbReference type="ARBA" id="ARBA00004123"/>
    </source>
</evidence>
<dbReference type="OrthoDB" id="6159439at2759"/>
<dbReference type="InterPro" id="IPR050649">
    <property type="entry name" value="Paired_Homeobox_TFs"/>
</dbReference>
<dbReference type="InterPro" id="IPR003654">
    <property type="entry name" value="OAR_dom"/>
</dbReference>
<sequence>MQVSQGTRAVYDGPPGKTDAAKGPLNFPLSSSHFIDSILSKASSAVGKNKGTHGDMVEAGDLNGPESIKTMECPSDVKMTFLHQDHGREGRKHSGLHSESIIREMETLYSNYIKSHQMCYSLNPRSHDGKLHSQPPSLQTGELTSPKDVDLKEMPGNLTQENLREETEKDTSERHRVMKCISPGRYSSSSLKRKQRRYRTTFTNFQLEELERAFRKSHYPDVFSREELAMRLDLTEARVQVWFQNRRAKWRKREKVGVLGSVPGLTMASPLGMYLDVPLTQTSALDPCWGSTGVPPFGIPQTAPVFSPTSLGNLGISTLTWASLFRHPLLNPHFNRFFTTMSPLVNTMGLIAKSPAQPFDLSAIALNDPVTRERKTSSIATLRLKAKEHSAQIPQLDT</sequence>
<dbReference type="HOGENOM" id="CLU_692539_0_0_1"/>
<dbReference type="Pfam" id="PF03826">
    <property type="entry name" value="OAR"/>
    <property type="match status" value="1"/>
</dbReference>
<dbReference type="STRING" id="7918.ENSLOCP00000018215"/>
<name>W5NC56_LEPOC</name>
<dbReference type="GO" id="GO:0005634">
    <property type="term" value="C:nucleus"/>
    <property type="evidence" value="ECO:0000318"/>
    <property type="project" value="GO_Central"/>
</dbReference>
<dbReference type="PROSITE" id="PS50071">
    <property type="entry name" value="HOMEOBOX_2"/>
    <property type="match status" value="1"/>
</dbReference>
<dbReference type="AlphaFoldDB" id="W5NC56"/>
<feature type="compositionally biased region" description="Polar residues" evidence="9">
    <location>
        <begin position="134"/>
        <end position="143"/>
    </location>
</feature>
<dbReference type="Pfam" id="PF00046">
    <property type="entry name" value="Homeodomain"/>
    <property type="match status" value="1"/>
</dbReference>
<keyword evidence="4 7" id="KW-0238">DNA-binding</keyword>
<dbReference type="InterPro" id="IPR001356">
    <property type="entry name" value="HD"/>
</dbReference>
<dbReference type="GO" id="GO:0048666">
    <property type="term" value="P:neuron development"/>
    <property type="evidence" value="ECO:0000318"/>
    <property type="project" value="GO_Central"/>
</dbReference>
<dbReference type="PANTHER" id="PTHR24329:SF340">
    <property type="entry name" value="ARISTALESS RELATED HOMEOBOX"/>
    <property type="match status" value="1"/>
</dbReference>
<feature type="region of interest" description="Disordered" evidence="9">
    <location>
        <begin position="1"/>
        <end position="23"/>
    </location>
</feature>
<keyword evidence="13" id="KW-1185">Reference proteome</keyword>
<accession>W5NC56</accession>
<comment type="similarity">
    <text evidence="2">Belongs to the paired homeobox family. Bicoid subfamily.</text>
</comment>
<feature type="region of interest" description="Disordered" evidence="9">
    <location>
        <begin position="124"/>
        <end position="174"/>
    </location>
</feature>
<comment type="subcellular location">
    <subcellularLocation>
        <location evidence="1 7 8">Nucleus</location>
    </subcellularLocation>
</comment>
<dbReference type="PROSITE" id="PS50803">
    <property type="entry name" value="OAR"/>
    <property type="match status" value="1"/>
</dbReference>
<dbReference type="PANTHER" id="PTHR24329">
    <property type="entry name" value="HOMEOBOX PROTEIN ARISTALESS"/>
    <property type="match status" value="1"/>
</dbReference>
<evidence type="ECO:0000256" key="4">
    <source>
        <dbReference type="ARBA" id="ARBA00023125"/>
    </source>
</evidence>
<dbReference type="eggNOG" id="KOG0490">
    <property type="taxonomic scope" value="Eukaryota"/>
</dbReference>
<keyword evidence="5 7" id="KW-0371">Homeobox</keyword>
<dbReference type="InterPro" id="IPR009057">
    <property type="entry name" value="Homeodomain-like_sf"/>
</dbReference>
<dbReference type="SMART" id="SM00389">
    <property type="entry name" value="HOX"/>
    <property type="match status" value="1"/>
</dbReference>
<evidence type="ECO:0000256" key="8">
    <source>
        <dbReference type="RuleBase" id="RU000682"/>
    </source>
</evidence>
<dbReference type="Bgee" id="ENSLOCG00000014793">
    <property type="expression patterns" value="Expressed in embryo and 2 other cell types or tissues"/>
</dbReference>
<dbReference type="GeneTree" id="ENSGT00940000160633"/>
<reference evidence="12" key="3">
    <citation type="submission" date="2025-09" db="UniProtKB">
        <authorList>
            <consortium name="Ensembl"/>
        </authorList>
    </citation>
    <scope>IDENTIFICATION</scope>
</reference>
<dbReference type="CDD" id="cd00086">
    <property type="entry name" value="homeodomain"/>
    <property type="match status" value="1"/>
</dbReference>
<dbReference type="Gene3D" id="1.10.10.60">
    <property type="entry name" value="Homeodomain-like"/>
    <property type="match status" value="1"/>
</dbReference>
<dbReference type="InterPro" id="IPR017970">
    <property type="entry name" value="Homeobox_CS"/>
</dbReference>